<evidence type="ECO:0000313" key="1">
    <source>
        <dbReference type="EMBL" id="SFK56174.1"/>
    </source>
</evidence>
<dbReference type="RefSeq" id="WP_218148751.1">
    <property type="nucleotide sequence ID" value="NZ_FOSF01000112.1"/>
</dbReference>
<name>A0A662ZEH3_9GAMM</name>
<proteinExistence type="predicted"/>
<dbReference type="AlphaFoldDB" id="A0A662ZEH3"/>
<protein>
    <submittedName>
        <fullName evidence="1">Transposase, putative, N-terminal domain-containing protein</fullName>
    </submittedName>
</protein>
<keyword evidence="2" id="KW-1185">Reference proteome</keyword>
<organism evidence="1 2">
    <name type="scientific">Succinivibrio dextrinosolvens</name>
    <dbReference type="NCBI Taxonomy" id="83771"/>
    <lineage>
        <taxon>Bacteria</taxon>
        <taxon>Pseudomonadati</taxon>
        <taxon>Pseudomonadota</taxon>
        <taxon>Gammaproteobacteria</taxon>
        <taxon>Aeromonadales</taxon>
        <taxon>Succinivibrionaceae</taxon>
        <taxon>Succinivibrio</taxon>
    </lineage>
</organism>
<dbReference type="Proteomes" id="UP000243374">
    <property type="component" value="Unassembled WGS sequence"/>
</dbReference>
<feature type="non-terminal residue" evidence="1">
    <location>
        <position position="83"/>
    </location>
</feature>
<dbReference type="EMBL" id="FOSF01000112">
    <property type="protein sequence ID" value="SFK56174.1"/>
    <property type="molecule type" value="Genomic_DNA"/>
</dbReference>
<sequence>MIFTKTLKIRINVPSEQETLLRQMTEQYRQACNFISEYVFTHSFDLNFFSLNKVLYRNIRGKFRLKSQLAQSSIKTVIARYNT</sequence>
<reference evidence="1 2" key="1">
    <citation type="submission" date="2016-10" db="EMBL/GenBank/DDBJ databases">
        <authorList>
            <person name="Varghese N."/>
            <person name="Submissions S."/>
        </authorList>
    </citation>
    <scope>NUCLEOTIDE SEQUENCE [LARGE SCALE GENOMIC DNA]</scope>
    <source>
        <strain evidence="1 2">22B</strain>
    </source>
</reference>
<gene>
    <name evidence="1" type="ORF">SAMN04487865_11127</name>
</gene>
<evidence type="ECO:0000313" key="2">
    <source>
        <dbReference type="Proteomes" id="UP000243374"/>
    </source>
</evidence>
<accession>A0A662ZEH3</accession>